<evidence type="ECO:0000313" key="6">
    <source>
        <dbReference type="EMBL" id="GFH37213.1"/>
    </source>
</evidence>
<keyword evidence="5" id="KW-0460">Magnesium</keyword>
<dbReference type="GO" id="GO:0046872">
    <property type="term" value="F:metal ion binding"/>
    <property type="evidence" value="ECO:0007669"/>
    <property type="project" value="UniProtKB-KW"/>
</dbReference>
<dbReference type="Gene3D" id="1.10.600.10">
    <property type="entry name" value="Farnesyl Diphosphate Synthase"/>
    <property type="match status" value="1"/>
</dbReference>
<keyword evidence="7" id="KW-1185">Reference proteome</keyword>
<dbReference type="PANTHER" id="PTHR12001:SF85">
    <property type="entry name" value="SHORT CHAIN ISOPRENYL DIPHOSPHATE SYNTHASE"/>
    <property type="match status" value="1"/>
</dbReference>
<dbReference type="InterPro" id="IPR000092">
    <property type="entry name" value="Polyprenyl_synt"/>
</dbReference>
<reference evidence="6 7" key="1">
    <citation type="submission" date="2020-02" db="EMBL/GenBank/DDBJ databases">
        <title>Whole Genome Shotgun Sequence of Streptomyces sp. strain CWH03.</title>
        <authorList>
            <person name="Dohra H."/>
            <person name="Kodani S."/>
            <person name="Yamamura H."/>
        </authorList>
    </citation>
    <scope>NUCLEOTIDE SEQUENCE [LARGE SCALE GENOMIC DNA]</scope>
    <source>
        <strain evidence="6 7">CWH03</strain>
    </source>
</reference>
<evidence type="ECO:0000256" key="1">
    <source>
        <dbReference type="ARBA" id="ARBA00001946"/>
    </source>
</evidence>
<dbReference type="EMBL" id="BLLG01000009">
    <property type="protein sequence ID" value="GFH37213.1"/>
    <property type="molecule type" value="Genomic_DNA"/>
</dbReference>
<comment type="similarity">
    <text evidence="2">Belongs to the FPP/GGPP synthase family.</text>
</comment>
<keyword evidence="3" id="KW-0808">Transferase</keyword>
<dbReference type="Pfam" id="PF00348">
    <property type="entry name" value="polyprenyl_synt"/>
    <property type="match status" value="1"/>
</dbReference>
<dbReference type="GO" id="GO:0004659">
    <property type="term" value="F:prenyltransferase activity"/>
    <property type="evidence" value="ECO:0007669"/>
    <property type="project" value="InterPro"/>
</dbReference>
<comment type="caution">
    <text evidence="6">The sequence shown here is derived from an EMBL/GenBank/DDBJ whole genome shotgun (WGS) entry which is preliminary data.</text>
</comment>
<evidence type="ECO:0000313" key="7">
    <source>
        <dbReference type="Proteomes" id="UP000484988"/>
    </source>
</evidence>
<dbReference type="PROSITE" id="PS00723">
    <property type="entry name" value="POLYPRENYL_SYNTHASE_1"/>
    <property type="match status" value="1"/>
</dbReference>
<dbReference type="Proteomes" id="UP000484988">
    <property type="component" value="Unassembled WGS sequence"/>
</dbReference>
<dbReference type="PANTHER" id="PTHR12001">
    <property type="entry name" value="GERANYLGERANYL PYROPHOSPHATE SYNTHASE"/>
    <property type="match status" value="1"/>
</dbReference>
<evidence type="ECO:0000256" key="5">
    <source>
        <dbReference type="ARBA" id="ARBA00022842"/>
    </source>
</evidence>
<proteinExistence type="inferred from homology"/>
<sequence length="237" mass="25690">MDLAVALEMIHKASVIRDDIEDSDVVRRGLPTESAVTGIPGALAMSDVLLAGGLATIQRLEPTAIKKVLGTLESMARGQFHDVQKPLDSGDPFGIAELKTGSLVALAFWMGSLHSGRGRRDRKVLSALGMHLGTAFQLTNDINNVLRDEGRGKPPGSDLTERRNSAIALLANQHSGEYPSEIDSSVHVAVERTYLEIDRRLSEARRLASLLKSPLPCEIRMLVSDDKTARSFVGDQQ</sequence>
<dbReference type="GO" id="GO:0008299">
    <property type="term" value="P:isoprenoid biosynthetic process"/>
    <property type="evidence" value="ECO:0007669"/>
    <property type="project" value="InterPro"/>
</dbReference>
<keyword evidence="4" id="KW-0479">Metal-binding</keyword>
<dbReference type="InterPro" id="IPR033749">
    <property type="entry name" value="Polyprenyl_synt_CS"/>
</dbReference>
<name>A0A6A0AXV4_9ACTN</name>
<gene>
    <name evidence="6" type="ORF">SCWH03_34490</name>
</gene>
<dbReference type="SUPFAM" id="SSF48576">
    <property type="entry name" value="Terpenoid synthases"/>
    <property type="match status" value="1"/>
</dbReference>
<evidence type="ECO:0000256" key="3">
    <source>
        <dbReference type="ARBA" id="ARBA00022679"/>
    </source>
</evidence>
<comment type="cofactor">
    <cofactor evidence="1">
        <name>Mg(2+)</name>
        <dbReference type="ChEBI" id="CHEBI:18420"/>
    </cofactor>
</comment>
<evidence type="ECO:0000256" key="4">
    <source>
        <dbReference type="ARBA" id="ARBA00022723"/>
    </source>
</evidence>
<dbReference type="AlphaFoldDB" id="A0A6A0AXV4"/>
<accession>A0A6A0AXV4</accession>
<protein>
    <submittedName>
        <fullName evidence="6">Uncharacterized protein</fullName>
    </submittedName>
</protein>
<dbReference type="InterPro" id="IPR008949">
    <property type="entry name" value="Isoprenoid_synthase_dom_sf"/>
</dbReference>
<organism evidence="6 7">
    <name type="scientific">Streptomyces pacificus</name>
    <dbReference type="NCBI Taxonomy" id="2705029"/>
    <lineage>
        <taxon>Bacteria</taxon>
        <taxon>Bacillati</taxon>
        <taxon>Actinomycetota</taxon>
        <taxon>Actinomycetes</taxon>
        <taxon>Kitasatosporales</taxon>
        <taxon>Streptomycetaceae</taxon>
        <taxon>Streptomyces</taxon>
    </lineage>
</organism>
<evidence type="ECO:0000256" key="2">
    <source>
        <dbReference type="ARBA" id="ARBA00006706"/>
    </source>
</evidence>